<dbReference type="InterPro" id="IPR029021">
    <property type="entry name" value="Prot-tyrosine_phosphatase-like"/>
</dbReference>
<dbReference type="Proteomes" id="UP000626109">
    <property type="component" value="Unassembled WGS sequence"/>
</dbReference>
<feature type="region of interest" description="Disordered" evidence="1">
    <location>
        <begin position="594"/>
        <end position="613"/>
    </location>
</feature>
<feature type="region of interest" description="Disordered" evidence="1">
    <location>
        <begin position="1241"/>
        <end position="1273"/>
    </location>
</feature>
<dbReference type="PROSITE" id="PS50006">
    <property type="entry name" value="FHA_DOMAIN"/>
    <property type="match status" value="1"/>
</dbReference>
<dbReference type="SMART" id="SM00404">
    <property type="entry name" value="PTPc_motif"/>
    <property type="match status" value="1"/>
</dbReference>
<gene>
    <name evidence="5" type="ORF">PGLA2088_LOCUS34189</name>
</gene>
<dbReference type="PANTHER" id="PTHR10099:SF1">
    <property type="entry name" value="PHOSPHORIBOSYLFORMYLGLYCINAMIDINE SYNTHASE"/>
    <property type="match status" value="1"/>
</dbReference>
<dbReference type="GO" id="GO:0006164">
    <property type="term" value="P:purine nucleotide biosynthetic process"/>
    <property type="evidence" value="ECO:0007669"/>
    <property type="project" value="TreeGrafter"/>
</dbReference>
<dbReference type="InterPro" id="IPR000340">
    <property type="entry name" value="Dual-sp_phosphatase_cat-dom"/>
</dbReference>
<dbReference type="Pfam" id="PF13507">
    <property type="entry name" value="GATase_5"/>
    <property type="match status" value="2"/>
</dbReference>
<evidence type="ECO:0000256" key="1">
    <source>
        <dbReference type="SAM" id="MobiDB-lite"/>
    </source>
</evidence>
<dbReference type="EMBL" id="CAJNNW010031215">
    <property type="protein sequence ID" value="CAE8706464.1"/>
    <property type="molecule type" value="Genomic_DNA"/>
</dbReference>
<evidence type="ECO:0000313" key="5">
    <source>
        <dbReference type="EMBL" id="CAE8706464.1"/>
    </source>
</evidence>
<evidence type="ECO:0000313" key="6">
    <source>
        <dbReference type="Proteomes" id="UP000626109"/>
    </source>
</evidence>
<proteinExistence type="predicted"/>
<dbReference type="InterPro" id="IPR003595">
    <property type="entry name" value="Tyr_Pase_cat"/>
</dbReference>
<dbReference type="InterPro" id="IPR029062">
    <property type="entry name" value="Class_I_gatase-like"/>
</dbReference>
<evidence type="ECO:0000259" key="3">
    <source>
        <dbReference type="PROSITE" id="PS50054"/>
    </source>
</evidence>
<evidence type="ECO:0000259" key="2">
    <source>
        <dbReference type="PROSITE" id="PS50006"/>
    </source>
</evidence>
<dbReference type="CDD" id="cd14498">
    <property type="entry name" value="DSP"/>
    <property type="match status" value="1"/>
</dbReference>
<dbReference type="SUPFAM" id="SSF49879">
    <property type="entry name" value="SMAD/FHA domain"/>
    <property type="match status" value="1"/>
</dbReference>
<dbReference type="InterPro" id="IPR000387">
    <property type="entry name" value="Tyr_Pase_dom"/>
</dbReference>
<organism evidence="5 6">
    <name type="scientific">Polarella glacialis</name>
    <name type="common">Dinoflagellate</name>
    <dbReference type="NCBI Taxonomy" id="89957"/>
    <lineage>
        <taxon>Eukaryota</taxon>
        <taxon>Sar</taxon>
        <taxon>Alveolata</taxon>
        <taxon>Dinophyceae</taxon>
        <taxon>Suessiales</taxon>
        <taxon>Suessiaceae</taxon>
        <taxon>Polarella</taxon>
    </lineage>
</organism>
<dbReference type="Gene3D" id="3.40.50.880">
    <property type="match status" value="2"/>
</dbReference>
<dbReference type="PROSITE" id="PS50054">
    <property type="entry name" value="TYR_PHOSPHATASE_DUAL"/>
    <property type="match status" value="1"/>
</dbReference>
<dbReference type="InterPro" id="IPR020422">
    <property type="entry name" value="TYR_PHOSPHATASE_DUAL_dom"/>
</dbReference>
<evidence type="ECO:0000259" key="4">
    <source>
        <dbReference type="PROSITE" id="PS50056"/>
    </source>
</evidence>
<dbReference type="SMART" id="SM01211">
    <property type="entry name" value="GATase_5"/>
    <property type="match status" value="1"/>
</dbReference>
<reference evidence="5" key="1">
    <citation type="submission" date="2021-02" db="EMBL/GenBank/DDBJ databases">
        <authorList>
            <person name="Dougan E. K."/>
            <person name="Rhodes N."/>
            <person name="Thang M."/>
            <person name="Chan C."/>
        </authorList>
    </citation>
    <scope>NUCLEOTIDE SEQUENCE</scope>
</reference>
<name>A0A813KGH0_POLGL</name>
<accession>A0A813KGH0</accession>
<feature type="compositionally biased region" description="Low complexity" evidence="1">
    <location>
        <begin position="1262"/>
        <end position="1273"/>
    </location>
</feature>
<feature type="domain" description="FHA" evidence="2">
    <location>
        <begin position="1122"/>
        <end position="1177"/>
    </location>
</feature>
<dbReference type="PANTHER" id="PTHR10099">
    <property type="entry name" value="PHOSPHORIBOSYLFORMYLGLYCINAMIDINE SYNTHASE"/>
    <property type="match status" value="1"/>
</dbReference>
<dbReference type="SUPFAM" id="SSF52317">
    <property type="entry name" value="Class I glutamine amidotransferase-like"/>
    <property type="match status" value="2"/>
</dbReference>
<dbReference type="GO" id="GO:0004642">
    <property type="term" value="F:phosphoribosylformylglycinamidine synthase activity"/>
    <property type="evidence" value="ECO:0007669"/>
    <property type="project" value="TreeGrafter"/>
</dbReference>
<feature type="domain" description="Tyrosine specific protein phosphatases" evidence="4">
    <location>
        <begin position="150"/>
        <end position="204"/>
    </location>
</feature>
<dbReference type="Gene3D" id="2.60.200.20">
    <property type="match status" value="1"/>
</dbReference>
<dbReference type="Pfam" id="PF00782">
    <property type="entry name" value="DSPc"/>
    <property type="match status" value="1"/>
</dbReference>
<dbReference type="Gene3D" id="3.90.190.10">
    <property type="entry name" value="Protein tyrosine phosphatase superfamily"/>
    <property type="match status" value="1"/>
</dbReference>
<dbReference type="InterPro" id="IPR008984">
    <property type="entry name" value="SMAD_FHA_dom_sf"/>
</dbReference>
<dbReference type="GO" id="GO:0005737">
    <property type="term" value="C:cytoplasm"/>
    <property type="evidence" value="ECO:0007669"/>
    <property type="project" value="TreeGrafter"/>
</dbReference>
<dbReference type="SMART" id="SM00195">
    <property type="entry name" value="DSPc"/>
    <property type="match status" value="1"/>
</dbReference>
<dbReference type="SUPFAM" id="SSF52799">
    <property type="entry name" value="(Phosphotyrosine protein) phosphatases II"/>
    <property type="match status" value="1"/>
</dbReference>
<dbReference type="PROSITE" id="PS50056">
    <property type="entry name" value="TYR_PHOSPHATASE_2"/>
    <property type="match status" value="1"/>
</dbReference>
<dbReference type="InterPro" id="IPR000253">
    <property type="entry name" value="FHA_dom"/>
</dbReference>
<feature type="domain" description="Tyrosine-protein phosphatase" evidence="3">
    <location>
        <begin position="69"/>
        <end position="216"/>
    </location>
</feature>
<protein>
    <recommendedName>
        <fullName evidence="7">Protein-serine/threonine phosphatase</fullName>
    </recommendedName>
</protein>
<sequence length="1300" mass="141197">MSCLDSALGEACVDLQAISLLLGPSLKAARQAGAGAGQSEGAVSLDGQSVKAQQWLPFEKQTPVSEGEQIFHICDLVFVGSEFGAANRDLLDGLGIRAVINVTAGSGRVPNHFESSGDFEYLHFELFDQPGSDPSEAARGSCEALSRWGQEGRRTLVHCSAGLSRSVTLVLAWLMESKGLSLLDAVELVNEQRGRRVQCNPSFWCFLAALERRQKGWPPGTTPSFDFTRWVVEDLEKMGFDAALVRQALHDRADWVHFETLMDSVLEGCPGSVLEKLFGEAPGLVYEARQISEWRQMLTATAAPNVSQTLFLKAEVRRADLPAVWRVFEAEGVRALEIGATRADMRGHFAVAAGTSACQSIVFHVGNECVLDADVASLPWSLHCIWEVVQVPFKVPVLVPLPLPFSTLWPNHDPFTALQSGNFLLEEEEAGFKNRRAPPYQLTYAPEPTADAVLLSGARDTQVGGLVLQWSNIYSRRVIESPLPGAKLGMLSPPNSGFASSVRQEGSNGDREMAASFHMAGFEAWDVHMSDLLEGRLFPSGAVVKIAINISHTDICANIFTCSSTTVREANCDPLSLSPSVALPLSVASATPTLWTPPKGRIPSDDRSASAFQKGGTSDQLQWAGSVLFSPKLAAQFKAFRSRPDTFALGICNGQPHRRHLLLEMAAVPLPLVEQPRFVHNRSSRFESRFVTVRIEKSAATKVWLRGMEGSRQGSEGCDFQSLLQTLIRGSAGPNMPGTDQCHFPTKAVYERVKKPGAHFATISTARFNIKEIQNQLIPMRYVDDDGQPTEKCEDGRQMAIMPHPERLTAWCGPKGRKRCATKECECSWLAQAMAVAVHPRGLDRGPLAAESVAMAAGPFYFSFFLLGVCALIMLRQSIAIIPALAETRLACLILDALRHRVATPVNKAQTLPERSQPLPGPHLDRMTFSSADFLGRISEAPMHKFMDRNLVVTAQIRASHSRLIYGLLQHLTYNFMHVPLDCTVGSCLAQEVGIHELGHVSAGGPVPQTKPQMGYGQAGGAEMTRPQMGNGQVAQTNPQLHHLSGHGLQANVQESRGFLDIVQGLFDVGSAEETSAVHNGAREDARLAEVVLECTYSTGVDVDTLPLKHKCLALRAGEAPWAVGRQQQPNLFARLVPDEATRTLISRSHVVLSWDGQTLRLKKLSPNNVQLNGRPVQMGEEVPVTDGSCMIFCGRDNASPILSFNILLRDSQSVSLHPTPLPTHPDMPIQQLLSVPATSASASIPPSNAGKADPQRLQRDACSPWASSSPATASADAKSSAAWWYSGPIGPYALQCEQA</sequence>
<evidence type="ECO:0008006" key="7">
    <source>
        <dbReference type="Google" id="ProtNLM"/>
    </source>
</evidence>
<comment type="caution">
    <text evidence="5">The sequence shown here is derived from an EMBL/GenBank/DDBJ whole genome shotgun (WGS) entry which is preliminary data.</text>
</comment>